<dbReference type="AlphaFoldDB" id="A0AA96F5M5"/>
<organism evidence="6 7">
    <name type="scientific">Demequina capsici</name>
    <dbReference type="NCBI Taxonomy" id="3075620"/>
    <lineage>
        <taxon>Bacteria</taxon>
        <taxon>Bacillati</taxon>
        <taxon>Actinomycetota</taxon>
        <taxon>Actinomycetes</taxon>
        <taxon>Micrococcales</taxon>
        <taxon>Demequinaceae</taxon>
        <taxon>Demequina</taxon>
    </lineage>
</organism>
<protein>
    <submittedName>
        <fullName evidence="6">IclR family transcriptional regulator</fullName>
    </submittedName>
</protein>
<proteinExistence type="predicted"/>
<dbReference type="PROSITE" id="PS51078">
    <property type="entry name" value="ICLR_ED"/>
    <property type="match status" value="1"/>
</dbReference>
<dbReference type="Pfam" id="PF09339">
    <property type="entry name" value="HTH_IclR"/>
    <property type="match status" value="1"/>
</dbReference>
<dbReference type="Gene3D" id="3.30.450.40">
    <property type="match status" value="1"/>
</dbReference>
<keyword evidence="2" id="KW-0238">DNA-binding</keyword>
<keyword evidence="3" id="KW-0804">Transcription</keyword>
<feature type="domain" description="HTH iclR-type" evidence="4">
    <location>
        <begin position="12"/>
        <end position="73"/>
    </location>
</feature>
<dbReference type="PANTHER" id="PTHR30136">
    <property type="entry name" value="HELIX-TURN-HELIX TRANSCRIPTIONAL REGULATOR, ICLR FAMILY"/>
    <property type="match status" value="1"/>
</dbReference>
<dbReference type="PROSITE" id="PS51077">
    <property type="entry name" value="HTH_ICLR"/>
    <property type="match status" value="1"/>
</dbReference>
<accession>A0AA96F5M5</accession>
<keyword evidence="7" id="KW-1185">Reference proteome</keyword>
<dbReference type="InterPro" id="IPR050707">
    <property type="entry name" value="HTH_MetabolicPath_Reg"/>
</dbReference>
<dbReference type="GO" id="GO:0003700">
    <property type="term" value="F:DNA-binding transcription factor activity"/>
    <property type="evidence" value="ECO:0007669"/>
    <property type="project" value="TreeGrafter"/>
</dbReference>
<keyword evidence="1" id="KW-0805">Transcription regulation</keyword>
<dbReference type="RefSeq" id="WP_313496637.1">
    <property type="nucleotide sequence ID" value="NZ_CP134879.1"/>
</dbReference>
<evidence type="ECO:0000259" key="4">
    <source>
        <dbReference type="PROSITE" id="PS51077"/>
    </source>
</evidence>
<evidence type="ECO:0000313" key="7">
    <source>
        <dbReference type="Proteomes" id="UP001304125"/>
    </source>
</evidence>
<dbReference type="InterPro" id="IPR036390">
    <property type="entry name" value="WH_DNA-bd_sf"/>
</dbReference>
<dbReference type="Proteomes" id="UP001304125">
    <property type="component" value="Chromosome"/>
</dbReference>
<dbReference type="GO" id="GO:0003677">
    <property type="term" value="F:DNA binding"/>
    <property type="evidence" value="ECO:0007669"/>
    <property type="project" value="UniProtKB-KW"/>
</dbReference>
<dbReference type="InterPro" id="IPR014757">
    <property type="entry name" value="Tscrpt_reg_IclR_C"/>
</dbReference>
<evidence type="ECO:0000256" key="2">
    <source>
        <dbReference type="ARBA" id="ARBA00023125"/>
    </source>
</evidence>
<dbReference type="Pfam" id="PF01614">
    <property type="entry name" value="IclR_C"/>
    <property type="match status" value="1"/>
</dbReference>
<gene>
    <name evidence="6" type="ORF">RN606_09530</name>
</gene>
<evidence type="ECO:0000256" key="3">
    <source>
        <dbReference type="ARBA" id="ARBA00023163"/>
    </source>
</evidence>
<evidence type="ECO:0000259" key="5">
    <source>
        <dbReference type="PROSITE" id="PS51078"/>
    </source>
</evidence>
<dbReference type="InterPro" id="IPR029016">
    <property type="entry name" value="GAF-like_dom_sf"/>
</dbReference>
<dbReference type="SUPFAM" id="SSF46785">
    <property type="entry name" value="Winged helix' DNA-binding domain"/>
    <property type="match status" value="1"/>
</dbReference>
<sequence>MSEQQESVASLAPAVSRAVKILTLLADTHGVALPLSDIAREIGAAKSSTKNICSVLVEANLIQRREAGYTLGHRTAELGGAYLGNFNQVLEFYHVCASLPELSHELVQLVILDGTDVLYLARHEGSAPLRTNAGVGDRFPASITAVGRAMLAELPSDEVARRYKGVTFPHPTAASVSSLKALQQELDDTRERGYALDVGGVNPNVLGIAMYVPPTMSSGQATAIGASLILPEKDLIFPTARTETVIDSLRTAVARLSNPMTAPNLPSAQN</sequence>
<dbReference type="PANTHER" id="PTHR30136:SF24">
    <property type="entry name" value="HTH-TYPE TRANSCRIPTIONAL REPRESSOR ALLR"/>
    <property type="match status" value="1"/>
</dbReference>
<dbReference type="Gene3D" id="1.10.10.10">
    <property type="entry name" value="Winged helix-like DNA-binding domain superfamily/Winged helix DNA-binding domain"/>
    <property type="match status" value="1"/>
</dbReference>
<dbReference type="SUPFAM" id="SSF55781">
    <property type="entry name" value="GAF domain-like"/>
    <property type="match status" value="1"/>
</dbReference>
<dbReference type="EMBL" id="CP134879">
    <property type="protein sequence ID" value="WNM23603.1"/>
    <property type="molecule type" value="Genomic_DNA"/>
</dbReference>
<dbReference type="InterPro" id="IPR036388">
    <property type="entry name" value="WH-like_DNA-bd_sf"/>
</dbReference>
<reference evidence="6 7" key="1">
    <citation type="submission" date="2023-09" db="EMBL/GenBank/DDBJ databases">
        <title>Demequina sp. a novel bacteria isolated from Capsicum annuum.</title>
        <authorList>
            <person name="Humaira Z."/>
            <person name="Lee J."/>
            <person name="Cho D."/>
        </authorList>
    </citation>
    <scope>NUCLEOTIDE SEQUENCE [LARGE SCALE GENOMIC DNA]</scope>
    <source>
        <strain evidence="6 7">OYTSA14</strain>
    </source>
</reference>
<feature type="domain" description="IclR-ED" evidence="5">
    <location>
        <begin position="74"/>
        <end position="262"/>
    </location>
</feature>
<evidence type="ECO:0000313" key="6">
    <source>
        <dbReference type="EMBL" id="WNM23603.1"/>
    </source>
</evidence>
<evidence type="ECO:0000256" key="1">
    <source>
        <dbReference type="ARBA" id="ARBA00023015"/>
    </source>
</evidence>
<name>A0AA96F5M5_9MICO</name>
<dbReference type="GO" id="GO:0045892">
    <property type="term" value="P:negative regulation of DNA-templated transcription"/>
    <property type="evidence" value="ECO:0007669"/>
    <property type="project" value="TreeGrafter"/>
</dbReference>
<dbReference type="InterPro" id="IPR005471">
    <property type="entry name" value="Tscrpt_reg_IclR_N"/>
</dbReference>
<dbReference type="SMART" id="SM00346">
    <property type="entry name" value="HTH_ICLR"/>
    <property type="match status" value="1"/>
</dbReference>